<accession>A0ABV5J781</accession>
<dbReference type="Gene3D" id="2.40.50.100">
    <property type="match status" value="1"/>
</dbReference>
<sequence>MPLLSIENICKKYPQSEKYALLDISFKVPEGEILALIGESGSGKTSFLRILAGLEHPQKGTIHHGDITFLDSKKSLPSHQRNLGMVFQDYALFPQLSVLENVKSGINQKSRANQKALETLKKMGLEGLKNKFPHQLSGGQQQRVALARALVSEPQILILDEPFRNLDSLLKEQISEELMEIIKEISLTVIFATQDSKDALSMADKIAVLHQGRLLQLDSPARIYDQPANPYVTNMIGKMNEIIATPTEDGFYSSFGFIADPESQNYSEKVRITFRPEHAKIKKSQEQPLNGKLFRTAFFGDHQVVKLMDEEGKIIDIKAAPHRSFQENDRLFFTLNKYHIEEAF</sequence>
<evidence type="ECO:0000256" key="3">
    <source>
        <dbReference type="ARBA" id="ARBA00022496"/>
    </source>
</evidence>
<dbReference type="Gene3D" id="2.40.50.140">
    <property type="entry name" value="Nucleic acid-binding proteins"/>
    <property type="match status" value="1"/>
</dbReference>
<keyword evidence="8" id="KW-0472">Membrane</keyword>
<dbReference type="Pfam" id="PF00005">
    <property type="entry name" value="ABC_tran"/>
    <property type="match status" value="1"/>
</dbReference>
<dbReference type="Proteomes" id="UP001589654">
    <property type="component" value="Unassembled WGS sequence"/>
</dbReference>
<keyword evidence="5 10" id="KW-0067">ATP-binding</keyword>
<dbReference type="InterPro" id="IPR012340">
    <property type="entry name" value="NA-bd_OB-fold"/>
</dbReference>
<dbReference type="PROSITE" id="PS00211">
    <property type="entry name" value="ABC_TRANSPORTER_1"/>
    <property type="match status" value="1"/>
</dbReference>
<evidence type="ECO:0000256" key="6">
    <source>
        <dbReference type="ARBA" id="ARBA00023004"/>
    </source>
</evidence>
<dbReference type="InterPro" id="IPR017871">
    <property type="entry name" value="ABC_transporter-like_CS"/>
</dbReference>
<dbReference type="InterPro" id="IPR050093">
    <property type="entry name" value="ABC_SmlMolc_Importer"/>
</dbReference>
<dbReference type="CDD" id="cd03259">
    <property type="entry name" value="ABC_Carb_Solutes_like"/>
    <property type="match status" value="1"/>
</dbReference>
<keyword evidence="1" id="KW-0813">Transport</keyword>
<dbReference type="SUPFAM" id="SSF52540">
    <property type="entry name" value="P-loop containing nucleoside triphosphate hydrolases"/>
    <property type="match status" value="1"/>
</dbReference>
<dbReference type="Gene3D" id="3.40.50.300">
    <property type="entry name" value="P-loop containing nucleotide triphosphate hydrolases"/>
    <property type="match status" value="1"/>
</dbReference>
<keyword evidence="4" id="KW-0547">Nucleotide-binding</keyword>
<organism evidence="10 11">
    <name type="scientific">Echinicola jeungdonensis</name>
    <dbReference type="NCBI Taxonomy" id="709343"/>
    <lineage>
        <taxon>Bacteria</taxon>
        <taxon>Pseudomonadati</taxon>
        <taxon>Bacteroidota</taxon>
        <taxon>Cytophagia</taxon>
        <taxon>Cytophagales</taxon>
        <taxon>Cyclobacteriaceae</taxon>
        <taxon>Echinicola</taxon>
    </lineage>
</organism>
<dbReference type="InterPro" id="IPR027417">
    <property type="entry name" value="P-loop_NTPase"/>
</dbReference>
<dbReference type="PANTHER" id="PTHR42781:SF4">
    <property type="entry name" value="SPERMIDINE_PUTRESCINE IMPORT ATP-BINDING PROTEIN POTA"/>
    <property type="match status" value="1"/>
</dbReference>
<dbReference type="InterPro" id="IPR003439">
    <property type="entry name" value="ABC_transporter-like_ATP-bd"/>
</dbReference>
<dbReference type="RefSeq" id="WP_290247558.1">
    <property type="nucleotide sequence ID" value="NZ_JAUFQT010000001.1"/>
</dbReference>
<gene>
    <name evidence="10" type="ORF">ACFFUR_12715</name>
</gene>
<evidence type="ECO:0000256" key="1">
    <source>
        <dbReference type="ARBA" id="ARBA00022448"/>
    </source>
</evidence>
<evidence type="ECO:0000256" key="4">
    <source>
        <dbReference type="ARBA" id="ARBA00022741"/>
    </source>
</evidence>
<evidence type="ECO:0000313" key="11">
    <source>
        <dbReference type="Proteomes" id="UP001589654"/>
    </source>
</evidence>
<keyword evidence="7" id="KW-0406">Ion transport</keyword>
<name>A0ABV5J781_9BACT</name>
<keyword evidence="3" id="KW-0410">Iron transport</keyword>
<keyword evidence="6" id="KW-0408">Iron</keyword>
<proteinExistence type="predicted"/>
<comment type="caution">
    <text evidence="10">The sequence shown here is derived from an EMBL/GenBank/DDBJ whole genome shotgun (WGS) entry which is preliminary data.</text>
</comment>
<dbReference type="PANTHER" id="PTHR42781">
    <property type="entry name" value="SPERMIDINE/PUTRESCINE IMPORT ATP-BINDING PROTEIN POTA"/>
    <property type="match status" value="1"/>
</dbReference>
<evidence type="ECO:0000259" key="9">
    <source>
        <dbReference type="PROSITE" id="PS50893"/>
    </source>
</evidence>
<dbReference type="InterPro" id="IPR015853">
    <property type="entry name" value="ABC_transpr_FbpC"/>
</dbReference>
<evidence type="ECO:0000256" key="7">
    <source>
        <dbReference type="ARBA" id="ARBA00023065"/>
    </source>
</evidence>
<protein>
    <submittedName>
        <fullName evidence="10">ABC transporter ATP-binding protein</fullName>
    </submittedName>
</protein>
<evidence type="ECO:0000256" key="2">
    <source>
        <dbReference type="ARBA" id="ARBA00022475"/>
    </source>
</evidence>
<dbReference type="InterPro" id="IPR008995">
    <property type="entry name" value="Mo/tungstate-bd_C_term_dom"/>
</dbReference>
<dbReference type="InterPro" id="IPR003593">
    <property type="entry name" value="AAA+_ATPase"/>
</dbReference>
<evidence type="ECO:0000313" key="10">
    <source>
        <dbReference type="EMBL" id="MFB9212671.1"/>
    </source>
</evidence>
<evidence type="ECO:0000256" key="5">
    <source>
        <dbReference type="ARBA" id="ARBA00022840"/>
    </source>
</evidence>
<dbReference type="SMART" id="SM00382">
    <property type="entry name" value="AAA"/>
    <property type="match status" value="1"/>
</dbReference>
<dbReference type="GO" id="GO:0005524">
    <property type="term" value="F:ATP binding"/>
    <property type="evidence" value="ECO:0007669"/>
    <property type="project" value="UniProtKB-KW"/>
</dbReference>
<evidence type="ECO:0000256" key="8">
    <source>
        <dbReference type="ARBA" id="ARBA00023136"/>
    </source>
</evidence>
<keyword evidence="2" id="KW-1003">Cell membrane</keyword>
<dbReference type="PROSITE" id="PS50893">
    <property type="entry name" value="ABC_TRANSPORTER_2"/>
    <property type="match status" value="1"/>
</dbReference>
<dbReference type="SUPFAM" id="SSF50331">
    <property type="entry name" value="MOP-like"/>
    <property type="match status" value="1"/>
</dbReference>
<dbReference type="EMBL" id="JBHMEW010000063">
    <property type="protein sequence ID" value="MFB9212671.1"/>
    <property type="molecule type" value="Genomic_DNA"/>
</dbReference>
<keyword evidence="11" id="KW-1185">Reference proteome</keyword>
<reference evidence="10 11" key="1">
    <citation type="submission" date="2024-09" db="EMBL/GenBank/DDBJ databases">
        <authorList>
            <person name="Sun Q."/>
            <person name="Mori K."/>
        </authorList>
    </citation>
    <scope>NUCLEOTIDE SEQUENCE [LARGE SCALE GENOMIC DNA]</scope>
    <source>
        <strain evidence="10 11">CECT 7682</strain>
    </source>
</reference>
<feature type="domain" description="ABC transporter" evidence="9">
    <location>
        <begin position="4"/>
        <end position="236"/>
    </location>
</feature>